<dbReference type="STRING" id="410358.Mlab_1507"/>
<evidence type="ECO:0000313" key="2">
    <source>
        <dbReference type="Proteomes" id="UP000000365"/>
    </source>
</evidence>
<keyword evidence="2" id="KW-1185">Reference proteome</keyword>
<dbReference type="HOGENOM" id="CLU_2712857_0_0_2"/>
<accession>A2STL5</accession>
<dbReference type="RefSeq" id="WP_011833874.1">
    <property type="nucleotide sequence ID" value="NC_008942.1"/>
</dbReference>
<gene>
    <name evidence="1" type="ordered locus">Mlab_1507</name>
</gene>
<evidence type="ECO:0000313" key="1">
    <source>
        <dbReference type="EMBL" id="ABN07671.1"/>
    </source>
</evidence>
<proteinExistence type="predicted"/>
<protein>
    <submittedName>
        <fullName evidence="1">Uncharacterized protein</fullName>
    </submittedName>
</protein>
<reference evidence="1 2" key="1">
    <citation type="journal article" date="2009" name="Stand. Genomic Sci.">
        <title>Complete genome sequence of Methanocorpusculum labreanum type strain Z.</title>
        <authorList>
            <person name="Anderson I.J."/>
            <person name="Sieprawska-Lupa M."/>
            <person name="Goltsman E."/>
            <person name="Lapidus A."/>
            <person name="Copeland A."/>
            <person name="Glavina Del Rio T."/>
            <person name="Tice H."/>
            <person name="Dalin E."/>
            <person name="Barry K."/>
            <person name="Pitluck S."/>
            <person name="Hauser L."/>
            <person name="Land M."/>
            <person name="Lucas S."/>
            <person name="Richardson P."/>
            <person name="Whitman W.B."/>
            <person name="Kyrpides N.C."/>
        </authorList>
    </citation>
    <scope>NUCLEOTIDE SEQUENCE [LARGE SCALE GENOMIC DNA]</scope>
    <source>
        <strain evidence="2">ATCC 43576 / DSM 4855 / Z</strain>
    </source>
</reference>
<dbReference type="Proteomes" id="UP000000365">
    <property type="component" value="Chromosome"/>
</dbReference>
<dbReference type="OrthoDB" id="377816at2157"/>
<dbReference type="AlphaFoldDB" id="A2STL5"/>
<organism evidence="1 2">
    <name type="scientific">Methanocorpusculum labreanum (strain ATCC 43576 / DSM 4855 / Z)</name>
    <dbReference type="NCBI Taxonomy" id="410358"/>
    <lineage>
        <taxon>Archaea</taxon>
        <taxon>Methanobacteriati</taxon>
        <taxon>Methanobacteriota</taxon>
        <taxon>Stenosarchaea group</taxon>
        <taxon>Methanomicrobia</taxon>
        <taxon>Methanomicrobiales</taxon>
        <taxon>Methanocorpusculaceae</taxon>
        <taxon>Methanocorpusculum</taxon>
    </lineage>
</organism>
<dbReference type="KEGG" id="mla:Mlab_1507"/>
<dbReference type="EMBL" id="CP000559">
    <property type="protein sequence ID" value="ABN07671.1"/>
    <property type="molecule type" value="Genomic_DNA"/>
</dbReference>
<name>A2STL5_METLZ</name>
<sequence length="72" mass="8113">MSKTKADDAVKLLEQLAQVVKEGDNDVREVRIAKLSDAVSAAGSFNVPEKRDAEALIKIRDWQKLKKYLEEI</sequence>
<dbReference type="GeneID" id="4795305"/>